<feature type="compositionally biased region" description="Polar residues" evidence="1">
    <location>
        <begin position="372"/>
        <end position="384"/>
    </location>
</feature>
<dbReference type="GeneID" id="68296771"/>
<dbReference type="AlphaFoldDB" id="A0A9P3FHV4"/>
<reference evidence="2 3" key="1">
    <citation type="submission" date="2021-01" db="EMBL/GenBank/DDBJ databases">
        <title>Cercospora kikuchii MAFF 305040 whole genome shotgun sequence.</title>
        <authorList>
            <person name="Kashiwa T."/>
            <person name="Suzuki T."/>
        </authorList>
    </citation>
    <scope>NUCLEOTIDE SEQUENCE [LARGE SCALE GENOMIC DNA]</scope>
    <source>
        <strain evidence="2 3">MAFF 305040</strain>
    </source>
</reference>
<evidence type="ECO:0000313" key="3">
    <source>
        <dbReference type="Proteomes" id="UP000825890"/>
    </source>
</evidence>
<feature type="region of interest" description="Disordered" evidence="1">
    <location>
        <begin position="507"/>
        <end position="547"/>
    </location>
</feature>
<feature type="region of interest" description="Disordered" evidence="1">
    <location>
        <begin position="362"/>
        <end position="384"/>
    </location>
</feature>
<keyword evidence="3" id="KW-1185">Reference proteome</keyword>
<feature type="region of interest" description="Disordered" evidence="1">
    <location>
        <begin position="449"/>
        <end position="478"/>
    </location>
</feature>
<feature type="region of interest" description="Disordered" evidence="1">
    <location>
        <begin position="84"/>
        <end position="121"/>
    </location>
</feature>
<evidence type="ECO:0000256" key="1">
    <source>
        <dbReference type="SAM" id="MobiDB-lite"/>
    </source>
</evidence>
<comment type="caution">
    <text evidence="2">The sequence shown here is derived from an EMBL/GenBank/DDBJ whole genome shotgun (WGS) entry which is preliminary data.</text>
</comment>
<gene>
    <name evidence="2" type="ORF">CKM354_001119600</name>
</gene>
<organism evidence="2 3">
    <name type="scientific">Cercospora kikuchii</name>
    <dbReference type="NCBI Taxonomy" id="84275"/>
    <lineage>
        <taxon>Eukaryota</taxon>
        <taxon>Fungi</taxon>
        <taxon>Dikarya</taxon>
        <taxon>Ascomycota</taxon>
        <taxon>Pezizomycotina</taxon>
        <taxon>Dothideomycetes</taxon>
        <taxon>Dothideomycetidae</taxon>
        <taxon>Mycosphaerellales</taxon>
        <taxon>Mycosphaerellaceae</taxon>
        <taxon>Cercospora</taxon>
    </lineage>
</organism>
<accession>A0A9P3FHV4</accession>
<feature type="compositionally biased region" description="Basic and acidic residues" evidence="1">
    <location>
        <begin position="468"/>
        <end position="478"/>
    </location>
</feature>
<evidence type="ECO:0000313" key="2">
    <source>
        <dbReference type="EMBL" id="GIZ48123.1"/>
    </source>
</evidence>
<proteinExistence type="predicted"/>
<protein>
    <submittedName>
        <fullName evidence="2">Uncharacterized protein</fullName>
    </submittedName>
</protein>
<feature type="compositionally biased region" description="Basic and acidic residues" evidence="1">
    <location>
        <begin position="36"/>
        <end position="47"/>
    </location>
</feature>
<sequence>MGGKDDDRKKADAWSDKEWFDSWKAQHDQLLSELENESKRLQQDLSRESSSSSSGVAGPFSAFKRFIDDGFSSLSSALQDLPSTTAELKSRMQREEERRRAEEQDVSERWTGSTDSPDHIQMLASRSSDREKMEVRESMLELLDTANERNAHVPPAKLEALYRDQGLDMGILDLLGDLSNVSLGSCRWLSVDWFKRDPYSPVRLESHHALREYGAKWRAAFEDLLDVSLDKPMGSIERVGMREPFGRHPQSTYYGPGLDWMLSLQCRGILPMQLPRTYSIPGMAPELKGSRWAGILRHEAASTENGRTANPTISADLRDLLSAVGTKAAPDTGADPLPVRIPPETEQDLYDSEYLFPGVSSSSEDHAMEAAEQSSVEADNTTRGQNKSFREALIRRGYELAGDEFEDFASSLPGIDKLLERVLRLQQEWDSIEESTGSGKASLKDHFEKTRSAAVEQSHQGVLVPSHEQQRTEPQAKRPDVLSALTTTHTTRLPDGTVTTKVVLKQRFADGREETTESMHTRNEGTNKSQDEKPTQEKPEKKGWFWT</sequence>
<dbReference type="RefSeq" id="XP_044662610.1">
    <property type="nucleotide sequence ID" value="XM_044806675.1"/>
</dbReference>
<name>A0A9P3FHV4_9PEZI</name>
<dbReference type="OrthoDB" id="4586300at2759"/>
<feature type="region of interest" description="Disordered" evidence="1">
    <location>
        <begin position="34"/>
        <end position="57"/>
    </location>
</feature>
<feature type="compositionally biased region" description="Basic and acidic residues" evidence="1">
    <location>
        <begin position="88"/>
        <end position="108"/>
    </location>
</feature>
<dbReference type="Proteomes" id="UP000825890">
    <property type="component" value="Unassembled WGS sequence"/>
</dbReference>
<dbReference type="EMBL" id="BOLY01000007">
    <property type="protein sequence ID" value="GIZ48123.1"/>
    <property type="molecule type" value="Genomic_DNA"/>
</dbReference>